<gene>
    <name evidence="2" type="ORF">METZ01_LOCUS108248</name>
</gene>
<organism evidence="2">
    <name type="scientific">marine metagenome</name>
    <dbReference type="NCBI Taxonomy" id="408172"/>
    <lineage>
        <taxon>unclassified sequences</taxon>
        <taxon>metagenomes</taxon>
        <taxon>ecological metagenomes</taxon>
    </lineage>
</organism>
<sequence>MSYNPHYTNYEDNTGETNEQAPVYIAPTDNNNPSYNPDVVSTTYASPLQQPVILNIPVQVQPNNNDMTELLKVYSYRRSLIFFTAIDGFFLMLFAFMSAPPLSLLLLLALLLVVFGYKGAKEYKSMYIILYLLYLFGSFIIEVGVLAANPTKNGGVITFGIFRILIQMYIIYFTIKFYNMIRNLNVETLNLLRSGWNPARNPSFVLY</sequence>
<keyword evidence="1" id="KW-0472">Membrane</keyword>
<proteinExistence type="predicted"/>
<evidence type="ECO:0000313" key="2">
    <source>
        <dbReference type="EMBL" id="SVA55394.1"/>
    </source>
</evidence>
<feature type="transmembrane region" description="Helical" evidence="1">
    <location>
        <begin position="127"/>
        <end position="148"/>
    </location>
</feature>
<reference evidence="2" key="1">
    <citation type="submission" date="2018-05" db="EMBL/GenBank/DDBJ databases">
        <authorList>
            <person name="Lanie J.A."/>
            <person name="Ng W.-L."/>
            <person name="Kazmierczak K.M."/>
            <person name="Andrzejewski T.M."/>
            <person name="Davidsen T.M."/>
            <person name="Wayne K.J."/>
            <person name="Tettelin H."/>
            <person name="Glass J.I."/>
            <person name="Rusch D."/>
            <person name="Podicherti R."/>
            <person name="Tsui H.-C.T."/>
            <person name="Winkler M.E."/>
        </authorList>
    </citation>
    <scope>NUCLEOTIDE SEQUENCE</scope>
</reference>
<dbReference type="AlphaFoldDB" id="A0A381WSC2"/>
<keyword evidence="1" id="KW-1133">Transmembrane helix</keyword>
<keyword evidence="1" id="KW-0812">Transmembrane</keyword>
<evidence type="ECO:0000256" key="1">
    <source>
        <dbReference type="SAM" id="Phobius"/>
    </source>
</evidence>
<accession>A0A381WSC2</accession>
<feature type="transmembrane region" description="Helical" evidence="1">
    <location>
        <begin position="103"/>
        <end position="120"/>
    </location>
</feature>
<feature type="transmembrane region" description="Helical" evidence="1">
    <location>
        <begin position="154"/>
        <end position="175"/>
    </location>
</feature>
<name>A0A381WSC2_9ZZZZ</name>
<dbReference type="EMBL" id="UINC01012725">
    <property type="protein sequence ID" value="SVA55394.1"/>
    <property type="molecule type" value="Genomic_DNA"/>
</dbReference>
<protein>
    <submittedName>
        <fullName evidence="2">Uncharacterized protein</fullName>
    </submittedName>
</protein>